<comment type="caution">
    <text evidence="9">The sequence shown here is derived from an EMBL/GenBank/DDBJ whole genome shotgun (WGS) entry which is preliminary data.</text>
</comment>
<dbReference type="PROSITE" id="PS50928">
    <property type="entry name" value="ABC_TM1"/>
    <property type="match status" value="1"/>
</dbReference>
<evidence type="ECO:0000313" key="10">
    <source>
        <dbReference type="Proteomes" id="UP001208567"/>
    </source>
</evidence>
<evidence type="ECO:0000256" key="2">
    <source>
        <dbReference type="ARBA" id="ARBA00022448"/>
    </source>
</evidence>
<feature type="transmembrane region" description="Helical" evidence="7">
    <location>
        <begin position="126"/>
        <end position="144"/>
    </location>
</feature>
<evidence type="ECO:0000256" key="3">
    <source>
        <dbReference type="ARBA" id="ARBA00022475"/>
    </source>
</evidence>
<keyword evidence="4 7" id="KW-0812">Transmembrane</keyword>
<keyword evidence="6 7" id="KW-0472">Membrane</keyword>
<evidence type="ECO:0000256" key="6">
    <source>
        <dbReference type="ARBA" id="ARBA00023136"/>
    </source>
</evidence>
<proteinExistence type="inferred from homology"/>
<evidence type="ECO:0000256" key="7">
    <source>
        <dbReference type="RuleBase" id="RU363032"/>
    </source>
</evidence>
<dbReference type="SUPFAM" id="SSF161098">
    <property type="entry name" value="MetI-like"/>
    <property type="match status" value="1"/>
</dbReference>
<dbReference type="InterPro" id="IPR035906">
    <property type="entry name" value="MetI-like_sf"/>
</dbReference>
<evidence type="ECO:0000256" key="5">
    <source>
        <dbReference type="ARBA" id="ARBA00022989"/>
    </source>
</evidence>
<dbReference type="PANTHER" id="PTHR30193">
    <property type="entry name" value="ABC TRANSPORTER PERMEASE PROTEIN"/>
    <property type="match status" value="1"/>
</dbReference>
<comment type="subcellular location">
    <subcellularLocation>
        <location evidence="1 7">Cell membrane</location>
        <topology evidence="1 7">Multi-pass membrane protein</topology>
    </subcellularLocation>
</comment>
<feature type="transmembrane region" description="Helical" evidence="7">
    <location>
        <begin position="85"/>
        <end position="105"/>
    </location>
</feature>
<evidence type="ECO:0000259" key="8">
    <source>
        <dbReference type="PROSITE" id="PS50928"/>
    </source>
</evidence>
<evidence type="ECO:0000256" key="4">
    <source>
        <dbReference type="ARBA" id="ARBA00022692"/>
    </source>
</evidence>
<dbReference type="InterPro" id="IPR000515">
    <property type="entry name" value="MetI-like"/>
</dbReference>
<name>A0ABQ5N9R4_9CLOT</name>
<keyword evidence="10" id="KW-1185">Reference proteome</keyword>
<protein>
    <submittedName>
        <fullName evidence="9">Lactose ABC transporter permease</fullName>
    </submittedName>
</protein>
<feature type="transmembrane region" description="Helical" evidence="7">
    <location>
        <begin position="222"/>
        <end position="242"/>
    </location>
</feature>
<keyword evidence="2 7" id="KW-0813">Transport</keyword>
<feature type="transmembrane region" description="Helical" evidence="7">
    <location>
        <begin position="178"/>
        <end position="201"/>
    </location>
</feature>
<accession>A0ABQ5N9R4</accession>
<feature type="domain" description="ABC transmembrane type-1" evidence="8">
    <location>
        <begin position="79"/>
        <end position="298"/>
    </location>
</feature>
<keyword evidence="5 7" id="KW-1133">Transmembrane helix</keyword>
<gene>
    <name evidence="9" type="ORF">bsdE14_33490</name>
</gene>
<dbReference type="PANTHER" id="PTHR30193:SF37">
    <property type="entry name" value="INNER MEMBRANE ABC TRANSPORTER PERMEASE PROTEIN YCJO"/>
    <property type="match status" value="1"/>
</dbReference>
<organism evidence="9 10">
    <name type="scientific">Clostridium omnivorum</name>
    <dbReference type="NCBI Taxonomy" id="1604902"/>
    <lineage>
        <taxon>Bacteria</taxon>
        <taxon>Bacillati</taxon>
        <taxon>Bacillota</taxon>
        <taxon>Clostridia</taxon>
        <taxon>Eubacteriales</taxon>
        <taxon>Clostridiaceae</taxon>
        <taxon>Clostridium</taxon>
    </lineage>
</organism>
<reference evidence="9 10" key="1">
    <citation type="journal article" date="2024" name="Int. J. Syst. Evol. Microbiol.">
        <title>Clostridium omnivorum sp. nov., isolated from anoxic soil under the treatment of reductive soil disinfestation.</title>
        <authorList>
            <person name="Ueki A."/>
            <person name="Tonouchi A."/>
            <person name="Kaku N."/>
            <person name="Honma S."/>
            <person name="Ueki K."/>
        </authorList>
    </citation>
    <scope>NUCLEOTIDE SEQUENCE [LARGE SCALE GENOMIC DNA]</scope>
    <source>
        <strain evidence="9 10">E14</strain>
    </source>
</reference>
<sequence length="328" mass="37113">MAENSVRIKKRSNKISKNLYGYLFTAPFIIGFLIFSLYPLIYTFYLSFTNTTLMSDGYKLVGFDNFKNLFADKFFLQSLRNTWKIWLLNFIPQIGIAMLLAVWFTSNRLKIKFVGFWRTIYYLPNLLMPATIAVLFFNLFSLYGPVNQFTVRAGIIGSAVDYFRSNGWTQSLVVFIQWWMWFGSTLIILMAGMTSISPSYYESAMVDGASSFQMFKSITLPLLKPILVYTLVTSLVGGMQMYDIPYMLTDGRGSPNGSIMTMNVLMYMKFSSDKGHIGAAASVGVMIFIITCICSLLIIKLLSEKDPVKDKKNVKKAKINGVKGEIGA</sequence>
<dbReference type="Gene3D" id="1.10.3720.10">
    <property type="entry name" value="MetI-like"/>
    <property type="match status" value="1"/>
</dbReference>
<dbReference type="Pfam" id="PF00528">
    <property type="entry name" value="BPD_transp_1"/>
    <property type="match status" value="1"/>
</dbReference>
<evidence type="ECO:0000313" key="9">
    <source>
        <dbReference type="EMBL" id="GLC31939.1"/>
    </source>
</evidence>
<evidence type="ECO:0000256" key="1">
    <source>
        <dbReference type="ARBA" id="ARBA00004651"/>
    </source>
</evidence>
<feature type="transmembrane region" description="Helical" evidence="7">
    <location>
        <begin position="20"/>
        <end position="45"/>
    </location>
</feature>
<dbReference type="RefSeq" id="WP_264851254.1">
    <property type="nucleotide sequence ID" value="NZ_BRXR01000001.1"/>
</dbReference>
<dbReference type="Proteomes" id="UP001208567">
    <property type="component" value="Unassembled WGS sequence"/>
</dbReference>
<dbReference type="InterPro" id="IPR051393">
    <property type="entry name" value="ABC_transporter_permease"/>
</dbReference>
<dbReference type="EMBL" id="BRXR01000001">
    <property type="protein sequence ID" value="GLC31939.1"/>
    <property type="molecule type" value="Genomic_DNA"/>
</dbReference>
<dbReference type="CDD" id="cd06261">
    <property type="entry name" value="TM_PBP2"/>
    <property type="match status" value="1"/>
</dbReference>
<keyword evidence="3" id="KW-1003">Cell membrane</keyword>
<comment type="similarity">
    <text evidence="7">Belongs to the binding-protein-dependent transport system permease family.</text>
</comment>
<feature type="transmembrane region" description="Helical" evidence="7">
    <location>
        <begin position="277"/>
        <end position="302"/>
    </location>
</feature>